<keyword evidence="3 9" id="KW-0812">Transmembrane</keyword>
<keyword evidence="2" id="KW-0813">Transport</keyword>
<feature type="domain" description="Potassium channel" evidence="10">
    <location>
        <begin position="127"/>
        <end position="206"/>
    </location>
</feature>
<feature type="transmembrane region" description="Helical" evidence="9">
    <location>
        <begin position="119"/>
        <end position="139"/>
    </location>
</feature>
<evidence type="ECO:0000313" key="11">
    <source>
        <dbReference type="EMBL" id="QAY74506.1"/>
    </source>
</evidence>
<dbReference type="GO" id="GO:0005249">
    <property type="term" value="F:voltage-gated potassium channel activity"/>
    <property type="evidence" value="ECO:0007669"/>
    <property type="project" value="InterPro"/>
</dbReference>
<feature type="region of interest" description="Disordered" evidence="8">
    <location>
        <begin position="215"/>
        <end position="242"/>
    </location>
</feature>
<keyword evidence="7" id="KW-0407">Ion channel</keyword>
<feature type="transmembrane region" description="Helical" evidence="9">
    <location>
        <begin position="12"/>
        <end position="34"/>
    </location>
</feature>
<feature type="transmembrane region" description="Helical" evidence="9">
    <location>
        <begin position="181"/>
        <end position="205"/>
    </location>
</feature>
<name>A0A4P6FF75_9MICO</name>
<sequence>MTEASRREAWDRATSTPLVVLGVAFIVAYSWFVLAPGAPTWLSIVLAAVFVLTWVVFVVDLVVRIALTPRGERVKYVVTHPIELLSTAVPVFRAIRVVELFRHIPYLERRTGAAVRTRFVLTAVAYAVVFVYFIALATLNAERGRPGATIENFGDAIWWACVTIATVGYGDLVPVTVAGRIYAVLLMIGGVAIVGTASATFVSVLSDRIARLREHEHEHEHEHDREHDRPETSDPPKAEDPR</sequence>
<keyword evidence="6 9" id="KW-0472">Membrane</keyword>
<accession>A0A4P6FF75</accession>
<dbReference type="SUPFAM" id="SSF81324">
    <property type="entry name" value="Voltage-gated potassium channels"/>
    <property type="match status" value="1"/>
</dbReference>
<proteinExistence type="predicted"/>
<evidence type="ECO:0000256" key="4">
    <source>
        <dbReference type="ARBA" id="ARBA00022989"/>
    </source>
</evidence>
<evidence type="ECO:0000256" key="3">
    <source>
        <dbReference type="ARBA" id="ARBA00022692"/>
    </source>
</evidence>
<dbReference type="InterPro" id="IPR013099">
    <property type="entry name" value="K_chnl_dom"/>
</dbReference>
<dbReference type="GO" id="GO:0008076">
    <property type="term" value="C:voltage-gated potassium channel complex"/>
    <property type="evidence" value="ECO:0007669"/>
    <property type="project" value="InterPro"/>
</dbReference>
<evidence type="ECO:0000256" key="9">
    <source>
        <dbReference type="SAM" id="Phobius"/>
    </source>
</evidence>
<dbReference type="PANTHER" id="PTHR11537:SF254">
    <property type="entry name" value="POTASSIUM VOLTAGE-GATED CHANNEL PROTEIN SHAB"/>
    <property type="match status" value="1"/>
</dbReference>
<dbReference type="RefSeq" id="WP_129192051.1">
    <property type="nucleotide sequence ID" value="NZ_CP035491.1"/>
</dbReference>
<evidence type="ECO:0000256" key="6">
    <source>
        <dbReference type="ARBA" id="ARBA00023136"/>
    </source>
</evidence>
<evidence type="ECO:0000256" key="5">
    <source>
        <dbReference type="ARBA" id="ARBA00023065"/>
    </source>
</evidence>
<dbReference type="Pfam" id="PF07885">
    <property type="entry name" value="Ion_trans_2"/>
    <property type="match status" value="1"/>
</dbReference>
<dbReference type="KEGG" id="agf:ET445_15395"/>
<comment type="subcellular location">
    <subcellularLocation>
        <location evidence="1">Membrane</location>
        <topology evidence="1">Multi-pass membrane protein</topology>
    </subcellularLocation>
</comment>
<dbReference type="PANTHER" id="PTHR11537">
    <property type="entry name" value="VOLTAGE-GATED POTASSIUM CHANNEL"/>
    <property type="match status" value="1"/>
</dbReference>
<protein>
    <recommendedName>
        <fullName evidence="10">Potassium channel domain-containing protein</fullName>
    </recommendedName>
</protein>
<organism evidence="11 12">
    <name type="scientific">Agromyces protaetiae</name>
    <dbReference type="NCBI Taxonomy" id="2509455"/>
    <lineage>
        <taxon>Bacteria</taxon>
        <taxon>Bacillati</taxon>
        <taxon>Actinomycetota</taxon>
        <taxon>Actinomycetes</taxon>
        <taxon>Micrococcales</taxon>
        <taxon>Microbacteriaceae</taxon>
        <taxon>Agromyces</taxon>
    </lineage>
</organism>
<keyword evidence="5" id="KW-0406">Ion transport</keyword>
<dbReference type="InterPro" id="IPR028325">
    <property type="entry name" value="VG_K_chnl"/>
</dbReference>
<dbReference type="Proteomes" id="UP000291259">
    <property type="component" value="Chromosome"/>
</dbReference>
<keyword evidence="12" id="KW-1185">Reference proteome</keyword>
<keyword evidence="4 9" id="KW-1133">Transmembrane helix</keyword>
<reference evidence="11 12" key="1">
    <citation type="submission" date="2019-01" db="EMBL/GenBank/DDBJ databases">
        <title>Genome sequencing of strain FW100M-8.</title>
        <authorList>
            <person name="Heo J."/>
            <person name="Kim S.-J."/>
            <person name="Kim J.-S."/>
            <person name="Hong S.-B."/>
            <person name="Kwon S.-W."/>
        </authorList>
    </citation>
    <scope>NUCLEOTIDE SEQUENCE [LARGE SCALE GENOMIC DNA]</scope>
    <source>
        <strain evidence="11 12">FW100M-8</strain>
    </source>
</reference>
<evidence type="ECO:0000313" key="12">
    <source>
        <dbReference type="Proteomes" id="UP000291259"/>
    </source>
</evidence>
<evidence type="ECO:0000256" key="8">
    <source>
        <dbReference type="SAM" id="MobiDB-lite"/>
    </source>
</evidence>
<evidence type="ECO:0000259" key="10">
    <source>
        <dbReference type="Pfam" id="PF07885"/>
    </source>
</evidence>
<dbReference type="GO" id="GO:0001508">
    <property type="term" value="P:action potential"/>
    <property type="evidence" value="ECO:0007669"/>
    <property type="project" value="TreeGrafter"/>
</dbReference>
<feature type="transmembrane region" description="Helical" evidence="9">
    <location>
        <begin position="40"/>
        <end position="63"/>
    </location>
</feature>
<dbReference type="AlphaFoldDB" id="A0A4P6FF75"/>
<dbReference type="OrthoDB" id="9799090at2"/>
<evidence type="ECO:0000256" key="7">
    <source>
        <dbReference type="ARBA" id="ARBA00023303"/>
    </source>
</evidence>
<evidence type="ECO:0000256" key="1">
    <source>
        <dbReference type="ARBA" id="ARBA00004141"/>
    </source>
</evidence>
<dbReference type="Gene3D" id="1.10.287.70">
    <property type="match status" value="1"/>
</dbReference>
<gene>
    <name evidence="11" type="ORF">ET445_15395</name>
</gene>
<evidence type="ECO:0000256" key="2">
    <source>
        <dbReference type="ARBA" id="ARBA00022448"/>
    </source>
</evidence>
<dbReference type="EMBL" id="CP035491">
    <property type="protein sequence ID" value="QAY74506.1"/>
    <property type="molecule type" value="Genomic_DNA"/>
</dbReference>